<dbReference type="OrthoDB" id="9790314at2"/>
<dbReference type="Gene3D" id="3.40.47.10">
    <property type="match status" value="1"/>
</dbReference>
<dbReference type="AlphaFoldDB" id="A0A6N7LGA2"/>
<dbReference type="InterPro" id="IPR016039">
    <property type="entry name" value="Thiolase-like"/>
</dbReference>
<accession>A0A6N7LGA2</accession>
<evidence type="ECO:0000259" key="1">
    <source>
        <dbReference type="Pfam" id="PF22691"/>
    </source>
</evidence>
<dbReference type="Pfam" id="PF22691">
    <property type="entry name" value="Thiolase_C_1"/>
    <property type="match status" value="1"/>
</dbReference>
<dbReference type="CDD" id="cd00829">
    <property type="entry name" value="SCP-x_thiolase"/>
    <property type="match status" value="1"/>
</dbReference>
<reference evidence="2 3" key="1">
    <citation type="journal article" date="2013" name="Genome Biol.">
        <title>Comparative genomics of the core and accessory genomes of 48 Sinorhizobium strains comprising five genospecies.</title>
        <authorList>
            <person name="Sugawara M."/>
            <person name="Epstein B."/>
            <person name="Badgley B.D."/>
            <person name="Unno T."/>
            <person name="Xu L."/>
            <person name="Reese J."/>
            <person name="Gyaneshwar P."/>
            <person name="Denny R."/>
            <person name="Mudge J."/>
            <person name="Bharti A.K."/>
            <person name="Farmer A.D."/>
            <person name="May G.D."/>
            <person name="Woodward J.E."/>
            <person name="Medigue C."/>
            <person name="Vallenet D."/>
            <person name="Lajus A."/>
            <person name="Rouy Z."/>
            <person name="Martinez-Vaz B."/>
            <person name="Tiffin P."/>
            <person name="Young N.D."/>
            <person name="Sadowsky M.J."/>
        </authorList>
    </citation>
    <scope>NUCLEOTIDE SEQUENCE [LARGE SCALE GENOMIC DNA]</scope>
    <source>
        <strain evidence="2 3">USDA4894</strain>
    </source>
</reference>
<dbReference type="GO" id="GO:0016746">
    <property type="term" value="F:acyltransferase activity"/>
    <property type="evidence" value="ECO:0007669"/>
    <property type="project" value="InterPro"/>
</dbReference>
<dbReference type="SUPFAM" id="SSF53901">
    <property type="entry name" value="Thiolase-like"/>
    <property type="match status" value="2"/>
</dbReference>
<dbReference type="RefSeq" id="WP_153440826.1">
    <property type="nucleotide sequence ID" value="NZ_CP121659.1"/>
</dbReference>
<keyword evidence="3" id="KW-1185">Reference proteome</keyword>
<gene>
    <name evidence="2" type="ORF">GHK62_19810</name>
</gene>
<dbReference type="EMBL" id="WITC01000084">
    <property type="protein sequence ID" value="MQX16921.1"/>
    <property type="molecule type" value="Genomic_DNA"/>
</dbReference>
<evidence type="ECO:0000313" key="2">
    <source>
        <dbReference type="EMBL" id="MQX16921.1"/>
    </source>
</evidence>
<dbReference type="PANTHER" id="PTHR42870">
    <property type="entry name" value="ACETYL-COA C-ACETYLTRANSFERASE"/>
    <property type="match status" value="1"/>
</dbReference>
<proteinExistence type="predicted"/>
<sequence length="400" mass="42720">MGKHASSGKYAIVGLGVIAGPQPDRSERMIAAEAARLAIADAGLTRADIGGAIDLRRTGGGGDRANYSDAFTRVLGIKNNFYFTCGRGGALAGLGMAAAMSYLDRGIADYVVLMGAVTDWSQSQETRKKGFRGMAHAEKRGYWGKPLGDSRAVSHHSWMAARHMAVYGTTSEQLGAISVAERQWACMNPEAKMYGRPITIEDHQSSPLVAEPYHLLDMSQVSDGGIAFILTTADRAKDCARPPVYVLGQGFGEVSADLWWEKKNFTHMAVEPAKKQAFSQADITLDDVDCAQLYDCFTAEVLFQLEDYGWCKKGEGGAFVADGNMAPGGSIPVNTGGGLLSCYHLGDLTGLAESVRQLRGEAGERQIEDCDIVLTTGHGGELVSPGMCSIHTCTLLGRHA</sequence>
<name>A0A6N7LGA2_SINTE</name>
<dbReference type="Proteomes" id="UP000439983">
    <property type="component" value="Unassembled WGS sequence"/>
</dbReference>
<feature type="domain" description="Thiolase C-terminal" evidence="1">
    <location>
        <begin position="261"/>
        <end position="384"/>
    </location>
</feature>
<organism evidence="2 3">
    <name type="scientific">Sinorhizobium terangae</name>
    <dbReference type="NCBI Taxonomy" id="110322"/>
    <lineage>
        <taxon>Bacteria</taxon>
        <taxon>Pseudomonadati</taxon>
        <taxon>Pseudomonadota</taxon>
        <taxon>Alphaproteobacteria</taxon>
        <taxon>Hyphomicrobiales</taxon>
        <taxon>Rhizobiaceae</taxon>
        <taxon>Sinorhizobium/Ensifer group</taxon>
        <taxon>Sinorhizobium</taxon>
    </lineage>
</organism>
<comment type="caution">
    <text evidence="2">The sequence shown here is derived from an EMBL/GenBank/DDBJ whole genome shotgun (WGS) entry which is preliminary data.</text>
</comment>
<dbReference type="InterPro" id="IPR055140">
    <property type="entry name" value="Thiolase_C_2"/>
</dbReference>
<dbReference type="PANTHER" id="PTHR42870:SF1">
    <property type="entry name" value="NON-SPECIFIC LIPID-TRANSFER PROTEIN-LIKE 2"/>
    <property type="match status" value="1"/>
</dbReference>
<protein>
    <recommendedName>
        <fullName evidence="1">Thiolase C-terminal domain-containing protein</fullName>
    </recommendedName>
</protein>
<evidence type="ECO:0000313" key="3">
    <source>
        <dbReference type="Proteomes" id="UP000439983"/>
    </source>
</evidence>